<evidence type="ECO:0000256" key="1">
    <source>
        <dbReference type="ARBA" id="ARBA00022729"/>
    </source>
</evidence>
<feature type="compositionally biased region" description="Basic and acidic residues" evidence="2">
    <location>
        <begin position="36"/>
        <end position="45"/>
    </location>
</feature>
<dbReference type="InterPro" id="IPR038404">
    <property type="entry name" value="TRAP_DctP_sf"/>
</dbReference>
<dbReference type="OrthoDB" id="9776801at2"/>
<organism evidence="4 5">
    <name type="scientific">Salinibacillus xinjiangensis</name>
    <dbReference type="NCBI Taxonomy" id="1229268"/>
    <lineage>
        <taxon>Bacteria</taxon>
        <taxon>Bacillati</taxon>
        <taxon>Bacillota</taxon>
        <taxon>Bacilli</taxon>
        <taxon>Bacillales</taxon>
        <taxon>Bacillaceae</taxon>
        <taxon>Salinibacillus</taxon>
    </lineage>
</organism>
<protein>
    <recommendedName>
        <fullName evidence="6">C4-dicarboxylate ABC transporter substrate-binding protein</fullName>
    </recommendedName>
</protein>
<dbReference type="AlphaFoldDB" id="A0A6G1X1L4"/>
<evidence type="ECO:0000256" key="3">
    <source>
        <dbReference type="SAM" id="SignalP"/>
    </source>
</evidence>
<evidence type="ECO:0000256" key="2">
    <source>
        <dbReference type="SAM" id="MobiDB-lite"/>
    </source>
</evidence>
<accession>A0A6G1X1L4</accession>
<dbReference type="EMBL" id="WJNH01000001">
    <property type="protein sequence ID" value="MRG84873.1"/>
    <property type="molecule type" value="Genomic_DNA"/>
</dbReference>
<dbReference type="GO" id="GO:0055085">
    <property type="term" value="P:transmembrane transport"/>
    <property type="evidence" value="ECO:0007669"/>
    <property type="project" value="InterPro"/>
</dbReference>
<proteinExistence type="predicted"/>
<feature type="signal peptide" evidence="3">
    <location>
        <begin position="1"/>
        <end position="21"/>
    </location>
</feature>
<sequence length="370" mass="40913">MKKIYFFSCFLFLLMFLVACSNGDSSKSNGSQQQDEQEKVNENSKTDSSTSTSNEEYVLKLAHGFPTGAFHHTFMEWFAEDVHNRSDGRLTIDIFPSGQLMPPDQEVPAILQGQIDMSHSSSPVLAGFDPIWNVYELPFIFDYDPKDPGVFLENRIKFNNTENGGQKIAELMEEEGLKVISLGFTDMFGSVFTTSVDNLVTGPESAEGLKLRTPGGMIGPETAKAIGASSTTIAGSEVVTALQQNVVDGLLTTPLYAYDAKLPIKSFSVVPLFNSVTPVIMSLEKFESLPKELQDVLVKSGTALEQYAKEKVNKRALEVYSSMEEEGVEVYYPSEEEIQAWNEATQPARELFKKEVEGGSELLETLESIK</sequence>
<comment type="caution">
    <text evidence="4">The sequence shown here is derived from an EMBL/GenBank/DDBJ whole genome shotgun (WGS) entry which is preliminary data.</text>
</comment>
<gene>
    <name evidence="4" type="ORF">GH754_00870</name>
</gene>
<keyword evidence="1 3" id="KW-0732">Signal</keyword>
<dbReference type="PANTHER" id="PTHR33376">
    <property type="match status" value="1"/>
</dbReference>
<dbReference type="RefSeq" id="WP_153726844.1">
    <property type="nucleotide sequence ID" value="NZ_WJNH01000001.1"/>
</dbReference>
<feature type="region of interest" description="Disordered" evidence="2">
    <location>
        <begin position="25"/>
        <end position="52"/>
    </location>
</feature>
<reference evidence="4 5" key="1">
    <citation type="submission" date="2019-11" db="EMBL/GenBank/DDBJ databases">
        <authorList>
            <person name="Li J."/>
        </authorList>
    </citation>
    <scope>NUCLEOTIDE SEQUENCE [LARGE SCALE GENOMIC DNA]</scope>
    <source>
        <strain evidence="4 5">J4</strain>
    </source>
</reference>
<dbReference type="InterPro" id="IPR018389">
    <property type="entry name" value="DctP_fam"/>
</dbReference>
<dbReference type="PANTHER" id="PTHR33376:SF5">
    <property type="entry name" value="EXTRACYTOPLASMIC SOLUTE RECEPTOR PROTEIN"/>
    <property type="match status" value="1"/>
</dbReference>
<dbReference type="PROSITE" id="PS51257">
    <property type="entry name" value="PROKAR_LIPOPROTEIN"/>
    <property type="match status" value="1"/>
</dbReference>
<feature type="compositionally biased region" description="Polar residues" evidence="2">
    <location>
        <begin position="25"/>
        <end position="34"/>
    </location>
</feature>
<dbReference type="CDD" id="cd13603">
    <property type="entry name" value="PBP2_TRAP_Siap_TeaA_like"/>
    <property type="match status" value="1"/>
</dbReference>
<dbReference type="Proteomes" id="UP000480185">
    <property type="component" value="Unassembled WGS sequence"/>
</dbReference>
<keyword evidence="5" id="KW-1185">Reference proteome</keyword>
<dbReference type="Gene3D" id="3.40.190.170">
    <property type="entry name" value="Bacterial extracellular solute-binding protein, family 7"/>
    <property type="match status" value="1"/>
</dbReference>
<evidence type="ECO:0008006" key="6">
    <source>
        <dbReference type="Google" id="ProtNLM"/>
    </source>
</evidence>
<evidence type="ECO:0000313" key="5">
    <source>
        <dbReference type="Proteomes" id="UP000480185"/>
    </source>
</evidence>
<feature type="chain" id="PRO_5038391716" description="C4-dicarboxylate ABC transporter substrate-binding protein" evidence="3">
    <location>
        <begin position="22"/>
        <end position="370"/>
    </location>
</feature>
<name>A0A6G1X1L4_9BACI</name>
<dbReference type="Pfam" id="PF03480">
    <property type="entry name" value="DctP"/>
    <property type="match status" value="1"/>
</dbReference>
<evidence type="ECO:0000313" key="4">
    <source>
        <dbReference type="EMBL" id="MRG84873.1"/>
    </source>
</evidence>
<dbReference type="NCBIfam" id="NF037995">
    <property type="entry name" value="TRAP_S1"/>
    <property type="match status" value="1"/>
</dbReference>